<dbReference type="RefSeq" id="WP_023361978.1">
    <property type="nucleotide sequence ID" value="NC_022657.1"/>
</dbReference>
<dbReference type="STRING" id="1246995.AFR_17370"/>
<gene>
    <name evidence="3" type="ORF">AFR_17370</name>
</gene>
<dbReference type="Pfam" id="PF00990">
    <property type="entry name" value="GGDEF"/>
    <property type="match status" value="1"/>
</dbReference>
<protein>
    <submittedName>
        <fullName evidence="3">Putative signaling protein</fullName>
    </submittedName>
</protein>
<feature type="transmembrane region" description="Helical" evidence="1">
    <location>
        <begin position="262"/>
        <end position="283"/>
    </location>
</feature>
<dbReference type="GO" id="GO:0043709">
    <property type="term" value="P:cell adhesion involved in single-species biofilm formation"/>
    <property type="evidence" value="ECO:0007669"/>
    <property type="project" value="TreeGrafter"/>
</dbReference>
<feature type="transmembrane region" description="Helical" evidence="1">
    <location>
        <begin position="220"/>
        <end position="241"/>
    </location>
</feature>
<dbReference type="AlphaFoldDB" id="U5VY97"/>
<reference evidence="3 4" key="1">
    <citation type="journal article" date="2014" name="J. Biotechnol.">
        <title>Complete genome sequence of the actinobacterium Actinoplanes friuliensis HAG 010964, producer of the lipopeptide antibiotic friulimycin.</title>
        <authorList>
            <person name="Ruckert C."/>
            <person name="Szczepanowski R."/>
            <person name="Albersmeier A."/>
            <person name="Goesmann A."/>
            <person name="Fischer N."/>
            <person name="Steinkamper A."/>
            <person name="Puhler A."/>
            <person name="Biener R."/>
            <person name="Schwartz D."/>
            <person name="Kalinowski J."/>
        </authorList>
    </citation>
    <scope>NUCLEOTIDE SEQUENCE [LARGE SCALE GENOMIC DNA]</scope>
    <source>
        <strain evidence="3 4">DSM 7358</strain>
    </source>
</reference>
<dbReference type="EMBL" id="CP006272">
    <property type="protein sequence ID" value="AGZ41752.1"/>
    <property type="molecule type" value="Genomic_DNA"/>
</dbReference>
<evidence type="ECO:0000256" key="1">
    <source>
        <dbReference type="SAM" id="Phobius"/>
    </source>
</evidence>
<feature type="domain" description="GGDEF" evidence="2">
    <location>
        <begin position="356"/>
        <end position="478"/>
    </location>
</feature>
<dbReference type="KEGG" id="afs:AFR_17370"/>
<evidence type="ECO:0000259" key="2">
    <source>
        <dbReference type="PROSITE" id="PS50887"/>
    </source>
</evidence>
<sequence length="482" mass="51622">MRTHLWKLYALAALLAIVAYQLIPETPAWKVPWQVGLGWAAAAAIAASARRMNRHDRLPWFLFAAGIFANATGIAVAEFCTLVLDQTSMPTLADPFFLGLYPACAYGLVLMIRRRESRRNTAAVIDSAIVTVGFGLLAWIFVIQPTAFGLGMTAAAKAVQVGYPIGDLVLLALTARLLRGGGVRGSAFWWVTASLTAFLVGDTCWVVLGNLDEQVQDMLLVNRGVESVALVAYSLFAVAALHPSSSGLSRSTGDQSRGVSPALLLLLTAASLVAPVTLIAQAYDGSVTNGTAIGIGSTVLFLLVVGRMSQLLRQVERQSRLVRELARTDELTGLANRRAWNDELPRALEVARRDGVPVSVALLDLDNFKTFNDTYGHPAGDRLLKEASAAWHGQLRTTDTLARWGGEEFIVLLPAAGPELATEALHRALTATPAGQTFSAGVAAWDGTETSDELIARADSALYRAKHAGRNRVLTAEPALTR</sequence>
<dbReference type="PATRIC" id="fig|1246995.3.peg.3522"/>
<dbReference type="InterPro" id="IPR043128">
    <property type="entry name" value="Rev_trsase/Diguanyl_cyclase"/>
</dbReference>
<feature type="transmembrane region" description="Helical" evidence="1">
    <location>
        <begin position="187"/>
        <end position="208"/>
    </location>
</feature>
<keyword evidence="1" id="KW-0812">Transmembrane</keyword>
<feature type="transmembrane region" description="Helical" evidence="1">
    <location>
        <begin position="289"/>
        <end position="308"/>
    </location>
</feature>
<dbReference type="GO" id="GO:1902201">
    <property type="term" value="P:negative regulation of bacterial-type flagellum-dependent cell motility"/>
    <property type="evidence" value="ECO:0007669"/>
    <property type="project" value="TreeGrafter"/>
</dbReference>
<dbReference type="SMART" id="SM00267">
    <property type="entry name" value="GGDEF"/>
    <property type="match status" value="1"/>
</dbReference>
<evidence type="ECO:0000313" key="4">
    <source>
        <dbReference type="Proteomes" id="UP000017746"/>
    </source>
</evidence>
<dbReference type="GO" id="GO:0005886">
    <property type="term" value="C:plasma membrane"/>
    <property type="evidence" value="ECO:0007669"/>
    <property type="project" value="TreeGrafter"/>
</dbReference>
<dbReference type="Gene3D" id="3.30.70.270">
    <property type="match status" value="1"/>
</dbReference>
<dbReference type="SUPFAM" id="SSF55073">
    <property type="entry name" value="Nucleotide cyclase"/>
    <property type="match status" value="1"/>
</dbReference>
<dbReference type="PANTHER" id="PTHR45138:SF9">
    <property type="entry name" value="DIGUANYLATE CYCLASE DGCM-RELATED"/>
    <property type="match status" value="1"/>
</dbReference>
<feature type="transmembrane region" description="Helical" evidence="1">
    <location>
        <begin position="31"/>
        <end position="49"/>
    </location>
</feature>
<feature type="transmembrane region" description="Helical" evidence="1">
    <location>
        <begin position="154"/>
        <end position="175"/>
    </location>
</feature>
<dbReference type="InterPro" id="IPR029787">
    <property type="entry name" value="Nucleotide_cyclase"/>
</dbReference>
<feature type="transmembrane region" description="Helical" evidence="1">
    <location>
        <begin position="124"/>
        <end position="142"/>
    </location>
</feature>
<feature type="transmembrane region" description="Helical" evidence="1">
    <location>
        <begin position="96"/>
        <end position="112"/>
    </location>
</feature>
<dbReference type="InterPro" id="IPR000160">
    <property type="entry name" value="GGDEF_dom"/>
</dbReference>
<dbReference type="PANTHER" id="PTHR45138">
    <property type="entry name" value="REGULATORY COMPONENTS OF SENSORY TRANSDUCTION SYSTEM"/>
    <property type="match status" value="1"/>
</dbReference>
<organism evidence="3 4">
    <name type="scientific">Actinoplanes friuliensis DSM 7358</name>
    <dbReference type="NCBI Taxonomy" id="1246995"/>
    <lineage>
        <taxon>Bacteria</taxon>
        <taxon>Bacillati</taxon>
        <taxon>Actinomycetota</taxon>
        <taxon>Actinomycetes</taxon>
        <taxon>Micromonosporales</taxon>
        <taxon>Micromonosporaceae</taxon>
        <taxon>Actinoplanes</taxon>
    </lineage>
</organism>
<dbReference type="NCBIfam" id="TIGR00254">
    <property type="entry name" value="GGDEF"/>
    <property type="match status" value="1"/>
</dbReference>
<dbReference type="Proteomes" id="UP000017746">
    <property type="component" value="Chromosome"/>
</dbReference>
<keyword evidence="1" id="KW-1133">Transmembrane helix</keyword>
<accession>U5VY97</accession>
<proteinExistence type="predicted"/>
<feature type="transmembrane region" description="Helical" evidence="1">
    <location>
        <begin position="61"/>
        <end position="84"/>
    </location>
</feature>
<name>U5VY97_9ACTN</name>
<dbReference type="CDD" id="cd01949">
    <property type="entry name" value="GGDEF"/>
    <property type="match status" value="1"/>
</dbReference>
<dbReference type="FunFam" id="3.30.70.270:FF:000001">
    <property type="entry name" value="Diguanylate cyclase domain protein"/>
    <property type="match status" value="1"/>
</dbReference>
<dbReference type="HOGENOM" id="CLU_000445_11_30_11"/>
<evidence type="ECO:0000313" key="3">
    <source>
        <dbReference type="EMBL" id="AGZ41752.1"/>
    </source>
</evidence>
<keyword evidence="1" id="KW-0472">Membrane</keyword>
<dbReference type="GO" id="GO:0052621">
    <property type="term" value="F:diguanylate cyclase activity"/>
    <property type="evidence" value="ECO:0007669"/>
    <property type="project" value="TreeGrafter"/>
</dbReference>
<dbReference type="PROSITE" id="PS50887">
    <property type="entry name" value="GGDEF"/>
    <property type="match status" value="1"/>
</dbReference>
<keyword evidence="4" id="KW-1185">Reference proteome</keyword>
<dbReference type="InterPro" id="IPR050469">
    <property type="entry name" value="Diguanylate_Cyclase"/>
</dbReference>
<dbReference type="eggNOG" id="COG3706">
    <property type="taxonomic scope" value="Bacteria"/>
</dbReference>